<dbReference type="PANTHER" id="PTHR24192">
    <property type="entry name" value="ANKYRIN REPEAT DOMAIN 40"/>
    <property type="match status" value="1"/>
</dbReference>
<evidence type="ECO:0000313" key="3">
    <source>
        <dbReference type="Proteomes" id="UP001249851"/>
    </source>
</evidence>
<dbReference type="InterPro" id="IPR036770">
    <property type="entry name" value="Ankyrin_rpt-contain_sf"/>
</dbReference>
<dbReference type="Proteomes" id="UP001249851">
    <property type="component" value="Unassembled WGS sequence"/>
</dbReference>
<proteinExistence type="predicted"/>
<dbReference type="InterPro" id="IPR039195">
    <property type="entry name" value="ANKRD40"/>
</dbReference>
<feature type="repeat" description="ANK" evidence="1">
    <location>
        <begin position="40"/>
        <end position="72"/>
    </location>
</feature>
<protein>
    <submittedName>
        <fullName evidence="2">Ankyrin repeat domain-containing protein 40</fullName>
    </submittedName>
</protein>
<dbReference type="SUPFAM" id="SSF48403">
    <property type="entry name" value="Ankyrin repeat"/>
    <property type="match status" value="1"/>
</dbReference>
<dbReference type="Gene3D" id="1.25.40.20">
    <property type="entry name" value="Ankyrin repeat-containing domain"/>
    <property type="match status" value="1"/>
</dbReference>
<dbReference type="AlphaFoldDB" id="A0AAD9QSE6"/>
<keyword evidence="1" id="KW-0040">ANK repeat</keyword>
<dbReference type="Pfam" id="PF12796">
    <property type="entry name" value="Ank_2"/>
    <property type="match status" value="1"/>
</dbReference>
<accession>A0AAD9QSE6</accession>
<dbReference type="EMBL" id="JARQWQ010000016">
    <property type="protein sequence ID" value="KAK2566639.1"/>
    <property type="molecule type" value="Genomic_DNA"/>
</dbReference>
<evidence type="ECO:0000256" key="1">
    <source>
        <dbReference type="PROSITE-ProRule" id="PRU00023"/>
    </source>
</evidence>
<dbReference type="InterPro" id="IPR002110">
    <property type="entry name" value="Ankyrin_rpt"/>
</dbReference>
<evidence type="ECO:0000313" key="2">
    <source>
        <dbReference type="EMBL" id="KAK2566639.1"/>
    </source>
</evidence>
<dbReference type="SMART" id="SM00248">
    <property type="entry name" value="ANK"/>
    <property type="match status" value="2"/>
</dbReference>
<name>A0AAD9QSE6_ACRCE</name>
<reference evidence="2" key="2">
    <citation type="journal article" date="2023" name="Science">
        <title>Genomic signatures of disease resistance in endangered staghorn corals.</title>
        <authorList>
            <person name="Vollmer S.V."/>
            <person name="Selwyn J.D."/>
            <person name="Despard B.A."/>
            <person name="Roesel C.L."/>
        </authorList>
    </citation>
    <scope>NUCLEOTIDE SEQUENCE</scope>
    <source>
        <strain evidence="2">K2</strain>
    </source>
</reference>
<sequence>MAANVELEEKLREMCCIGDEKNVKALVERGVNLNATNAINWWTPLHWAAKRGHRNIVRYLLQQCADTRALTRKGETAGQLATDVEIRKMLGEEETTNMDPEAENLPIVPNYLRNPEFFYAQKTSENSQTEKWGREKEGVDVVRRDYSIVCALDRNESKNSTSCCGQNHSPEEIVLKLRIANLEDKDFIEVDLDKSSLTYENLVSLCCHEFDVEADNIKRVRKLPNTIVRNDKDVKRLLPFQELEIVLKREKNIGE</sequence>
<dbReference type="PANTHER" id="PTHR24192:SF3">
    <property type="entry name" value="ANKYRIN REPEAT DOMAIN 40"/>
    <property type="match status" value="1"/>
</dbReference>
<organism evidence="2 3">
    <name type="scientific">Acropora cervicornis</name>
    <name type="common">Staghorn coral</name>
    <dbReference type="NCBI Taxonomy" id="6130"/>
    <lineage>
        <taxon>Eukaryota</taxon>
        <taxon>Metazoa</taxon>
        <taxon>Cnidaria</taxon>
        <taxon>Anthozoa</taxon>
        <taxon>Hexacorallia</taxon>
        <taxon>Scleractinia</taxon>
        <taxon>Astrocoeniina</taxon>
        <taxon>Acroporidae</taxon>
        <taxon>Acropora</taxon>
    </lineage>
</organism>
<dbReference type="PROSITE" id="PS50088">
    <property type="entry name" value="ANK_REPEAT"/>
    <property type="match status" value="1"/>
</dbReference>
<gene>
    <name evidence="2" type="ORF">P5673_009297</name>
</gene>
<dbReference type="PROSITE" id="PS50297">
    <property type="entry name" value="ANK_REP_REGION"/>
    <property type="match status" value="1"/>
</dbReference>
<comment type="caution">
    <text evidence="2">The sequence shown here is derived from an EMBL/GenBank/DDBJ whole genome shotgun (WGS) entry which is preliminary data.</text>
</comment>
<reference evidence="2" key="1">
    <citation type="journal article" date="2023" name="G3 (Bethesda)">
        <title>Whole genome assembly and annotation of the endangered Caribbean coral Acropora cervicornis.</title>
        <authorList>
            <person name="Selwyn J.D."/>
            <person name="Vollmer S.V."/>
        </authorList>
    </citation>
    <scope>NUCLEOTIDE SEQUENCE</scope>
    <source>
        <strain evidence="2">K2</strain>
    </source>
</reference>
<keyword evidence="3" id="KW-1185">Reference proteome</keyword>